<keyword evidence="2" id="KW-1185">Reference proteome</keyword>
<accession>A0ABX0WEK2</accession>
<reference evidence="2" key="1">
    <citation type="submission" date="2020-03" db="EMBL/GenBank/DDBJ databases">
        <title>Whole-genome sequence of the purple nonsulfur bacterium Rhodocyclus tenuis DSM112.</title>
        <authorList>
            <person name="Kyndt J.A."/>
            <person name="Meyer T.E."/>
        </authorList>
    </citation>
    <scope>NUCLEOTIDE SEQUENCE [LARGE SCALE GENOMIC DNA]</scope>
    <source>
        <strain evidence="2">DSM 112</strain>
    </source>
</reference>
<proteinExistence type="predicted"/>
<name>A0ABX0WEK2_9RHOO</name>
<evidence type="ECO:0000313" key="1">
    <source>
        <dbReference type="EMBL" id="NJA88082.1"/>
    </source>
</evidence>
<dbReference type="InterPro" id="IPR013406">
    <property type="entry name" value="CHP02574_addiction_mod"/>
</dbReference>
<dbReference type="EMBL" id="JAATWB010000001">
    <property type="protein sequence ID" value="NJA88082.1"/>
    <property type="molecule type" value="Genomic_DNA"/>
</dbReference>
<dbReference type="Pfam" id="PF09720">
    <property type="entry name" value="Unstab_antitox"/>
    <property type="match status" value="1"/>
</dbReference>
<evidence type="ECO:0000313" key="2">
    <source>
        <dbReference type="Proteomes" id="UP000720344"/>
    </source>
</evidence>
<organism evidence="1 2">
    <name type="scientific">Rhodocyclus gracilis</name>
    <dbReference type="NCBI Taxonomy" id="2929842"/>
    <lineage>
        <taxon>Bacteria</taxon>
        <taxon>Pseudomonadati</taxon>
        <taxon>Pseudomonadota</taxon>
        <taxon>Betaproteobacteria</taxon>
        <taxon>Rhodocyclales</taxon>
        <taxon>Rhodocyclaceae</taxon>
        <taxon>Rhodocyclus</taxon>
    </lineage>
</organism>
<sequence>MINSPLEDIEAAALQLAPAERARLAERLLVSLDEDDEILASWVAEAEKRGDAFERGEMEAIDFDEAIAQARARLANRRAA</sequence>
<gene>
    <name evidence="1" type="ORF">HCX48_02450</name>
</gene>
<protein>
    <submittedName>
        <fullName evidence="1">Addiction module protein</fullName>
    </submittedName>
</protein>
<dbReference type="Proteomes" id="UP000720344">
    <property type="component" value="Unassembled WGS sequence"/>
</dbReference>
<comment type="caution">
    <text evidence="1">The sequence shown here is derived from an EMBL/GenBank/DDBJ whole genome shotgun (WGS) entry which is preliminary data.</text>
</comment>